<gene>
    <name evidence="3" type="ORF">BRAFLDRAFT_100947</name>
</gene>
<feature type="domain" description="EF-hand" evidence="2">
    <location>
        <begin position="12"/>
        <end position="47"/>
    </location>
</feature>
<dbReference type="eggNOG" id="KOG4306">
    <property type="taxonomic scope" value="Eukaryota"/>
</dbReference>
<evidence type="ECO:0000256" key="1">
    <source>
        <dbReference type="ARBA" id="ARBA00023674"/>
    </source>
</evidence>
<organism>
    <name type="scientific">Branchiostoma floridae</name>
    <name type="common">Florida lancelet</name>
    <name type="synonym">Amphioxus</name>
    <dbReference type="NCBI Taxonomy" id="7739"/>
    <lineage>
        <taxon>Eukaryota</taxon>
        <taxon>Metazoa</taxon>
        <taxon>Chordata</taxon>
        <taxon>Cephalochordata</taxon>
        <taxon>Leptocardii</taxon>
        <taxon>Amphioxiformes</taxon>
        <taxon>Branchiostomatidae</taxon>
        <taxon>Branchiostoma</taxon>
    </lineage>
</organism>
<dbReference type="CDD" id="cd08616">
    <property type="entry name" value="PI-PLCXD1c"/>
    <property type="match status" value="1"/>
</dbReference>
<protein>
    <recommendedName>
        <fullName evidence="2">EF-hand domain-containing protein</fullName>
    </recommendedName>
</protein>
<comment type="catalytic activity">
    <reaction evidence="1">
        <text>a 1,2-diacyl-sn-glycero-3-phospho-(1D-myo-inositol-4,5-bisphosphate) + H2O = 1D-myo-inositol 1,4,5-trisphosphate + a 1,2-diacyl-sn-glycerol + H(+)</text>
        <dbReference type="Rhea" id="RHEA:33179"/>
        <dbReference type="ChEBI" id="CHEBI:15377"/>
        <dbReference type="ChEBI" id="CHEBI:15378"/>
        <dbReference type="ChEBI" id="CHEBI:17815"/>
        <dbReference type="ChEBI" id="CHEBI:58456"/>
        <dbReference type="ChEBI" id="CHEBI:203600"/>
        <dbReference type="EC" id="3.1.4.11"/>
    </reaction>
    <physiologicalReaction direction="left-to-right" evidence="1">
        <dbReference type="Rhea" id="RHEA:33180"/>
    </physiologicalReaction>
</comment>
<sequence length="400" mass="45172">MQEYLVKQLNPREIKRIRDIFKEQDFNGQGMLLQANYQEVIKQWMVGLGLEPKDGDYTKYLLVESVASRCKRSYVTGMSRMAGNLPHGLDLANWMGDLPPNLRAAPLKNLAIPGTHDSGSFYQDKSSGLSPVGQTLLEIINEETIKILGLTVNDVVNNWSVTQHDIGFSGQLNVGVRYFDLRVAWRESDNSLYFVHGLYGSKVETAMQEIADWLNNHPKEVVLLDFNHFYNMNDSHHRQLSVILEEKFGSKLCPKTIVSQAADTTLIKLWESRHQVMVFYNNNGIADHHNYLWSDWEYVHSHSPTTYESAKLIAWLENEGVCDESKFHVSQAILTPDATTIVGNLGHSLKSVLATPAMPEILKWLNGKRSSGSGSNGMNIVIADFVDLEFLLAVIKLNYT</sequence>
<dbReference type="InterPro" id="IPR017946">
    <property type="entry name" value="PLC-like_Pdiesterase_TIM-brl"/>
</dbReference>
<dbReference type="FunCoup" id="C3YCL2">
    <property type="interactions" value="105"/>
</dbReference>
<dbReference type="SUPFAM" id="SSF51695">
    <property type="entry name" value="PLC-like phosphodiesterases"/>
    <property type="match status" value="1"/>
</dbReference>
<dbReference type="GO" id="GO:0005509">
    <property type="term" value="F:calcium ion binding"/>
    <property type="evidence" value="ECO:0007669"/>
    <property type="project" value="InterPro"/>
</dbReference>
<reference evidence="3" key="1">
    <citation type="journal article" date="2008" name="Nature">
        <title>The amphioxus genome and the evolution of the chordate karyotype.</title>
        <authorList>
            <consortium name="US DOE Joint Genome Institute (JGI-PGF)"/>
            <person name="Putnam N.H."/>
            <person name="Butts T."/>
            <person name="Ferrier D.E.K."/>
            <person name="Furlong R.F."/>
            <person name="Hellsten U."/>
            <person name="Kawashima T."/>
            <person name="Robinson-Rechavi M."/>
            <person name="Shoguchi E."/>
            <person name="Terry A."/>
            <person name="Yu J.-K."/>
            <person name="Benito-Gutierrez E.L."/>
            <person name="Dubchak I."/>
            <person name="Garcia-Fernandez J."/>
            <person name="Gibson-Brown J.J."/>
            <person name="Grigoriev I.V."/>
            <person name="Horton A.C."/>
            <person name="de Jong P.J."/>
            <person name="Jurka J."/>
            <person name="Kapitonov V.V."/>
            <person name="Kohara Y."/>
            <person name="Kuroki Y."/>
            <person name="Lindquist E."/>
            <person name="Lucas S."/>
            <person name="Osoegawa K."/>
            <person name="Pennacchio L.A."/>
            <person name="Salamov A.A."/>
            <person name="Satou Y."/>
            <person name="Sauka-Spengler T."/>
            <person name="Schmutz J."/>
            <person name="Shin-I T."/>
            <person name="Toyoda A."/>
            <person name="Bronner-Fraser M."/>
            <person name="Fujiyama A."/>
            <person name="Holland L.Z."/>
            <person name="Holland P.W.H."/>
            <person name="Satoh N."/>
            <person name="Rokhsar D.S."/>
        </authorList>
    </citation>
    <scope>NUCLEOTIDE SEQUENCE [LARGE SCALE GENOMIC DNA]</scope>
    <source>
        <strain evidence="3">S238N-H82</strain>
        <tissue evidence="3">Testes</tissue>
    </source>
</reference>
<evidence type="ECO:0000259" key="2">
    <source>
        <dbReference type="PROSITE" id="PS50222"/>
    </source>
</evidence>
<dbReference type="InterPro" id="IPR002048">
    <property type="entry name" value="EF_hand_dom"/>
</dbReference>
<proteinExistence type="predicted"/>
<dbReference type="InterPro" id="IPR051057">
    <property type="entry name" value="PI-PLC_domain"/>
</dbReference>
<dbReference type="AlphaFoldDB" id="C3YCL2"/>
<name>C3YCL2_BRAFL</name>
<dbReference type="GO" id="GO:0006629">
    <property type="term" value="P:lipid metabolic process"/>
    <property type="evidence" value="ECO:0007669"/>
    <property type="project" value="InterPro"/>
</dbReference>
<dbReference type="InterPro" id="IPR000909">
    <property type="entry name" value="PLipase_C_PInositol-sp_X_dom"/>
</dbReference>
<dbReference type="Pfam" id="PF00388">
    <property type="entry name" value="PI-PLC-X"/>
    <property type="match status" value="1"/>
</dbReference>
<dbReference type="InterPro" id="IPR042158">
    <property type="entry name" value="PLCXD1/2/3"/>
</dbReference>
<dbReference type="EMBL" id="GG666501">
    <property type="protein sequence ID" value="EEN62049.1"/>
    <property type="molecule type" value="Genomic_DNA"/>
</dbReference>
<dbReference type="PROSITE" id="PS50222">
    <property type="entry name" value="EF_HAND_2"/>
    <property type="match status" value="1"/>
</dbReference>
<evidence type="ECO:0000313" key="3">
    <source>
        <dbReference type="EMBL" id="EEN62049.1"/>
    </source>
</evidence>
<dbReference type="GO" id="GO:0004435">
    <property type="term" value="F:phosphatidylinositol-4,5-bisphosphate phospholipase C activity"/>
    <property type="evidence" value="ECO:0007669"/>
    <property type="project" value="UniProtKB-EC"/>
</dbReference>
<accession>C3YCL2</accession>
<dbReference type="PANTHER" id="PTHR13593">
    <property type="match status" value="1"/>
</dbReference>
<dbReference type="SMART" id="SM00148">
    <property type="entry name" value="PLCXc"/>
    <property type="match status" value="1"/>
</dbReference>
<dbReference type="Gene3D" id="3.20.20.190">
    <property type="entry name" value="Phosphatidylinositol (PI) phosphodiesterase"/>
    <property type="match status" value="1"/>
</dbReference>
<dbReference type="InParanoid" id="C3YCL2"/>
<dbReference type="PANTHER" id="PTHR13593:SF113">
    <property type="entry name" value="SI:DKEY-266F7.9"/>
    <property type="match status" value="1"/>
</dbReference>